<comment type="cofactor">
    <cofactor evidence="1">
        <name>heme b</name>
        <dbReference type="ChEBI" id="CHEBI:60344"/>
    </cofactor>
</comment>
<evidence type="ECO:0000256" key="6">
    <source>
        <dbReference type="ARBA" id="ARBA00023002"/>
    </source>
</evidence>
<evidence type="ECO:0000256" key="8">
    <source>
        <dbReference type="ARBA" id="ARBA00023133"/>
    </source>
</evidence>
<keyword evidence="5 12" id="KW-1133">Transmembrane helix</keyword>
<feature type="transmembrane region" description="Helical" evidence="12">
    <location>
        <begin position="12"/>
        <end position="32"/>
    </location>
</feature>
<comment type="catalytic activity">
    <reaction evidence="11">
        <text>Fe(II)-heme o + 2 A + H2O = Fe(II)-heme a + 2 AH2</text>
        <dbReference type="Rhea" id="RHEA:63388"/>
        <dbReference type="ChEBI" id="CHEBI:13193"/>
        <dbReference type="ChEBI" id="CHEBI:15377"/>
        <dbReference type="ChEBI" id="CHEBI:17499"/>
        <dbReference type="ChEBI" id="CHEBI:60530"/>
        <dbReference type="ChEBI" id="CHEBI:61715"/>
        <dbReference type="EC" id="1.17.99.9"/>
    </reaction>
    <physiologicalReaction direction="left-to-right" evidence="11">
        <dbReference type="Rhea" id="RHEA:63389"/>
    </physiologicalReaction>
</comment>
<protein>
    <submittedName>
        <fullName evidence="13">COX15-like protein</fullName>
    </submittedName>
</protein>
<name>A0ABY7FJY7_MYAAR</name>
<feature type="transmembrane region" description="Helical" evidence="12">
    <location>
        <begin position="110"/>
        <end position="127"/>
    </location>
</feature>
<dbReference type="PANTHER" id="PTHR23289:SF2">
    <property type="entry name" value="CYTOCHROME C OXIDASE ASSEMBLY PROTEIN COX15 HOMOLOG"/>
    <property type="match status" value="1"/>
</dbReference>
<evidence type="ECO:0000256" key="4">
    <source>
        <dbReference type="ARBA" id="ARBA00022723"/>
    </source>
</evidence>
<keyword evidence="4" id="KW-0479">Metal-binding</keyword>
<evidence type="ECO:0000256" key="5">
    <source>
        <dbReference type="ARBA" id="ARBA00022989"/>
    </source>
</evidence>
<evidence type="ECO:0000256" key="7">
    <source>
        <dbReference type="ARBA" id="ARBA00023004"/>
    </source>
</evidence>
<keyword evidence="3 12" id="KW-0812">Transmembrane</keyword>
<gene>
    <name evidence="13" type="ORF">MAR_015025</name>
</gene>
<dbReference type="EMBL" id="CP111023">
    <property type="protein sequence ID" value="WAR21051.1"/>
    <property type="molecule type" value="Genomic_DNA"/>
</dbReference>
<dbReference type="InterPro" id="IPR023754">
    <property type="entry name" value="HemeA_Synthase_type2"/>
</dbReference>
<evidence type="ECO:0000313" key="14">
    <source>
        <dbReference type="Proteomes" id="UP001164746"/>
    </source>
</evidence>
<accession>A0ABY7FJY7</accession>
<keyword evidence="7" id="KW-0408">Iron</keyword>
<keyword evidence="6" id="KW-0560">Oxidoreductase</keyword>
<proteinExistence type="predicted"/>
<evidence type="ECO:0000256" key="3">
    <source>
        <dbReference type="ARBA" id="ARBA00022692"/>
    </source>
</evidence>
<comment type="subcellular location">
    <subcellularLocation>
        <location evidence="2">Membrane</location>
        <topology evidence="2">Multi-pass membrane protein</topology>
    </subcellularLocation>
</comment>
<evidence type="ECO:0000256" key="10">
    <source>
        <dbReference type="ARBA" id="ARBA00044501"/>
    </source>
</evidence>
<evidence type="ECO:0000256" key="12">
    <source>
        <dbReference type="SAM" id="Phobius"/>
    </source>
</evidence>
<organism evidence="13 14">
    <name type="scientific">Mya arenaria</name>
    <name type="common">Soft-shell clam</name>
    <dbReference type="NCBI Taxonomy" id="6604"/>
    <lineage>
        <taxon>Eukaryota</taxon>
        <taxon>Metazoa</taxon>
        <taxon>Spiralia</taxon>
        <taxon>Lophotrochozoa</taxon>
        <taxon>Mollusca</taxon>
        <taxon>Bivalvia</taxon>
        <taxon>Autobranchia</taxon>
        <taxon>Heteroconchia</taxon>
        <taxon>Euheterodonta</taxon>
        <taxon>Imparidentia</taxon>
        <taxon>Neoheterodontei</taxon>
        <taxon>Myida</taxon>
        <taxon>Myoidea</taxon>
        <taxon>Myidae</taxon>
        <taxon>Mya</taxon>
    </lineage>
</organism>
<dbReference type="Proteomes" id="UP001164746">
    <property type="component" value="Chromosome 12"/>
</dbReference>
<evidence type="ECO:0000313" key="13">
    <source>
        <dbReference type="EMBL" id="WAR21051.1"/>
    </source>
</evidence>
<evidence type="ECO:0000256" key="1">
    <source>
        <dbReference type="ARBA" id="ARBA00001970"/>
    </source>
</evidence>
<feature type="transmembrane region" description="Helical" evidence="12">
    <location>
        <begin position="80"/>
        <end position="104"/>
    </location>
</feature>
<keyword evidence="9 12" id="KW-0472">Membrane</keyword>
<sequence>MVRGMSHGLMATVFITALSGAFVAGLDAGLTYNTWPLMADRWIPTDLWAISPKWKNMFENATTVQFNHRYLFPLPPRARMAVNCLFGMALLQGTLGVLTLLYFVPTHLAATHQSGSVALLSFATWFAHEMKKMPK</sequence>
<reference evidence="13" key="1">
    <citation type="submission" date="2022-11" db="EMBL/GenBank/DDBJ databases">
        <title>Centuries of genome instability and evolution in soft-shell clam transmissible cancer (bioRxiv).</title>
        <authorList>
            <person name="Hart S.F.M."/>
            <person name="Yonemitsu M.A."/>
            <person name="Giersch R.M."/>
            <person name="Beal B.F."/>
            <person name="Arriagada G."/>
            <person name="Davis B.W."/>
            <person name="Ostrander E.A."/>
            <person name="Goff S.P."/>
            <person name="Metzger M.J."/>
        </authorList>
    </citation>
    <scope>NUCLEOTIDE SEQUENCE</scope>
    <source>
        <strain evidence="13">MELC-2E11</strain>
        <tissue evidence="13">Siphon/mantle</tissue>
    </source>
</reference>
<evidence type="ECO:0000256" key="2">
    <source>
        <dbReference type="ARBA" id="ARBA00004141"/>
    </source>
</evidence>
<dbReference type="Pfam" id="PF02628">
    <property type="entry name" value="COX15-CtaA"/>
    <property type="match status" value="1"/>
</dbReference>
<keyword evidence="8" id="KW-0350">Heme biosynthesis</keyword>
<keyword evidence="14" id="KW-1185">Reference proteome</keyword>
<evidence type="ECO:0000256" key="11">
    <source>
        <dbReference type="ARBA" id="ARBA00048044"/>
    </source>
</evidence>
<evidence type="ECO:0000256" key="9">
    <source>
        <dbReference type="ARBA" id="ARBA00023136"/>
    </source>
</evidence>
<dbReference type="InterPro" id="IPR003780">
    <property type="entry name" value="COX15/CtaA_fam"/>
</dbReference>
<comment type="pathway">
    <text evidence="10">Porphyrin-containing compound metabolism; heme A biosynthesis; heme A from heme O: step 1/1.</text>
</comment>
<dbReference type="PANTHER" id="PTHR23289">
    <property type="entry name" value="CYTOCHROME C OXIDASE ASSEMBLY PROTEIN COX15"/>
    <property type="match status" value="1"/>
</dbReference>